<evidence type="ECO:0000313" key="1">
    <source>
        <dbReference type="RefSeq" id="XP_042609021.1"/>
    </source>
</evidence>
<reference evidence="1" key="1">
    <citation type="submission" date="2025-08" db="UniProtKB">
        <authorList>
            <consortium name="RefSeq"/>
        </authorList>
    </citation>
    <scope>IDENTIFICATION</scope>
    <source>
        <tissue evidence="1">Muscle</tissue>
    </source>
</reference>
<name>A0A9R0AUJ3_CYPCA</name>
<dbReference type="AlphaFoldDB" id="A0A9R0AUJ3"/>
<dbReference type="Proteomes" id="UP001155660">
    <property type="component" value="Chromosome B25"/>
</dbReference>
<accession>A0A9R0AUJ3</accession>
<dbReference type="KEGG" id="ccar:109099802"/>
<gene>
    <name evidence="1" type="primary">LOC109099802</name>
</gene>
<dbReference type="GeneID" id="109099802"/>
<dbReference type="CDD" id="cd17039">
    <property type="entry name" value="Ubl_ubiquitin_like"/>
    <property type="match status" value="1"/>
</dbReference>
<dbReference type="RefSeq" id="XP_042609021.1">
    <property type="nucleotide sequence ID" value="XM_042753087.1"/>
</dbReference>
<dbReference type="OrthoDB" id="8729288at2759"/>
<proteinExistence type="predicted"/>
<sequence>MSFQVCFLDRRKGTKIKVSVANSEEEFKNTTVEELKRKLLSEDSRYKVCELYCNDKRLFHDRTLGSHGIKHNDVIMIAPPMLPQCLSSEDEREGEFIFRTESMEKLTLNM</sequence>
<protein>
    <submittedName>
        <fullName evidence="1">Uncharacterized protein LOC109099802</fullName>
    </submittedName>
</protein>
<organism evidence="1">
    <name type="scientific">Cyprinus carpio</name>
    <name type="common">Common carp</name>
    <dbReference type="NCBI Taxonomy" id="7962"/>
    <lineage>
        <taxon>Eukaryota</taxon>
        <taxon>Metazoa</taxon>
        <taxon>Chordata</taxon>
        <taxon>Craniata</taxon>
        <taxon>Vertebrata</taxon>
        <taxon>Euteleostomi</taxon>
        <taxon>Actinopterygii</taxon>
        <taxon>Neopterygii</taxon>
        <taxon>Teleostei</taxon>
        <taxon>Ostariophysi</taxon>
        <taxon>Cypriniformes</taxon>
        <taxon>Cyprinidae</taxon>
        <taxon>Cyprininae</taxon>
        <taxon>Cyprinus</taxon>
    </lineage>
</organism>